<dbReference type="Proteomes" id="UP000005239">
    <property type="component" value="Unassembled WGS sequence"/>
</dbReference>
<evidence type="ECO:0000256" key="3">
    <source>
        <dbReference type="ARBA" id="ARBA00022676"/>
    </source>
</evidence>
<feature type="compositionally biased region" description="Basic and acidic residues" evidence="7">
    <location>
        <begin position="2096"/>
        <end position="2110"/>
    </location>
</feature>
<feature type="transmembrane region" description="Helical" evidence="8">
    <location>
        <begin position="1889"/>
        <end position="1913"/>
    </location>
</feature>
<evidence type="ECO:0000256" key="1">
    <source>
        <dbReference type="ARBA" id="ARBA00009995"/>
    </source>
</evidence>
<evidence type="ECO:0000313" key="9">
    <source>
        <dbReference type="EnsemblMetazoa" id="PPA06965.1"/>
    </source>
</evidence>
<dbReference type="Gene3D" id="3.40.50.2000">
    <property type="entry name" value="Glycogen Phosphorylase B"/>
    <property type="match status" value="2"/>
</dbReference>
<dbReference type="GO" id="GO:0015020">
    <property type="term" value="F:glucuronosyltransferase activity"/>
    <property type="evidence" value="ECO:0007669"/>
    <property type="project" value="UniProtKB-EC"/>
</dbReference>
<comment type="catalytic activity">
    <reaction evidence="6">
        <text>glucuronate acceptor + UDP-alpha-D-glucuronate = acceptor beta-D-glucuronoside + UDP + H(+)</text>
        <dbReference type="Rhea" id="RHEA:21032"/>
        <dbReference type="ChEBI" id="CHEBI:15378"/>
        <dbReference type="ChEBI" id="CHEBI:58052"/>
        <dbReference type="ChEBI" id="CHEBI:58223"/>
        <dbReference type="ChEBI" id="CHEBI:132367"/>
        <dbReference type="ChEBI" id="CHEBI:132368"/>
        <dbReference type="EC" id="2.4.1.17"/>
    </reaction>
</comment>
<feature type="compositionally biased region" description="Basic and acidic residues" evidence="7">
    <location>
        <begin position="2003"/>
        <end position="2054"/>
    </location>
</feature>
<keyword evidence="5" id="KW-0732">Signal</keyword>
<feature type="compositionally biased region" description="Basic and acidic residues" evidence="7">
    <location>
        <begin position="2071"/>
        <end position="2081"/>
    </location>
</feature>
<dbReference type="FunFam" id="3.40.50.2000:FF:000595">
    <property type="entry name" value="UDP-glucuronosyltransferase"/>
    <property type="match status" value="1"/>
</dbReference>
<feature type="transmembrane region" description="Helical" evidence="8">
    <location>
        <begin position="115"/>
        <end position="138"/>
    </location>
</feature>
<organism evidence="9 10">
    <name type="scientific">Pristionchus pacificus</name>
    <name type="common">Parasitic nematode worm</name>
    <dbReference type="NCBI Taxonomy" id="54126"/>
    <lineage>
        <taxon>Eukaryota</taxon>
        <taxon>Metazoa</taxon>
        <taxon>Ecdysozoa</taxon>
        <taxon>Nematoda</taxon>
        <taxon>Chromadorea</taxon>
        <taxon>Rhabditida</taxon>
        <taxon>Rhabditina</taxon>
        <taxon>Diplogasteromorpha</taxon>
        <taxon>Diplogasteroidea</taxon>
        <taxon>Neodiplogasteridae</taxon>
        <taxon>Pristionchus</taxon>
    </lineage>
</organism>
<feature type="compositionally biased region" description="Polar residues" evidence="7">
    <location>
        <begin position="2116"/>
        <end position="2127"/>
    </location>
</feature>
<dbReference type="PANTHER" id="PTHR48043">
    <property type="entry name" value="EG:EG0003.4 PROTEIN-RELATED"/>
    <property type="match status" value="1"/>
</dbReference>
<evidence type="ECO:0000256" key="6">
    <source>
        <dbReference type="ARBA" id="ARBA00047475"/>
    </source>
</evidence>
<name>A0A2A6B502_PRIPA</name>
<dbReference type="EC" id="2.4.1.17" evidence="2"/>
<feature type="transmembrane region" description="Helical" evidence="8">
    <location>
        <begin position="190"/>
        <end position="210"/>
    </location>
</feature>
<keyword evidence="8" id="KW-1133">Transmembrane helix</keyword>
<dbReference type="InterPro" id="IPR002213">
    <property type="entry name" value="UDP_glucos_trans"/>
</dbReference>
<evidence type="ECO:0000256" key="8">
    <source>
        <dbReference type="SAM" id="Phobius"/>
    </source>
</evidence>
<accession>A0A2A6B502</accession>
<feature type="transmembrane region" description="Helical" evidence="8">
    <location>
        <begin position="1055"/>
        <end position="1075"/>
    </location>
</feature>
<keyword evidence="8" id="KW-0812">Transmembrane</keyword>
<dbReference type="InterPro" id="IPR035595">
    <property type="entry name" value="UDP_glycos_trans_CS"/>
</dbReference>
<comment type="similarity">
    <text evidence="1">Belongs to the UDP-glycosyltransferase family.</text>
</comment>
<sequence>MSIVAIGSNMYKHYHRLTDDCQLMSCNRAGVNVDYFTLVVRAAGFVAVPYARQINDDVEYLDFLGNGTADIGWALRRQDPLLQGKVFFTLPVTGVTYGYVASEDRTKIRDSFTTLFFNLSTIVFSICVLIVNSINIILNYLNFAKKDNPPEISKIRKKLTLKNVLNGTYTIIHSANPILKLKSRTLPSRCLLSVYLIAVLFFSLFFQSLITSILASDKIRGYDVTSFSALLDKLEWQGFKAVIWPKFRLQLYCRGDECARWNELKETRTIMAPDTSELYFASLAKHPNAVGFASVGDELLRSDVIIYNRRVKQLFITDHGLTRQPFSFTISKRRRDLIEPFNRAIALTSSIYPRIMARYVPPYGVYSRQVAGMVVTPLSVSSFDAIWQFLIISSIFMVAVGLCSAVDLPYSTIITSADVQVGVPQTLNNLAKDSVYRIYATFASGNTDAYAQNVKIFDSTGATFTSLPGQAQQRVLPRQHPLPASAHRITPFPVVNAALVPANGEVDSNNGFIGAGITVLSAEQYFTMYIIDIGNLASMSISSVGYDEFSNAYTVMWLNSPNEARLSFLTVYGPVATLFNTNWGINARFKFQLSRNAKFDTTLAPGAAFALTSPGYLSTTQSYNIPYTINDALDRSYSFGANTIVQANYNVNDFQGGEQINLQFSTAENAISDVKLSSSGASGQVLWANRISLYVEHPNGNHMPRFLIQVTSVCFLFALFALSNAVSLRSSVVVTSADMQGQSQLYVPGLASGILYRVYATFATGDNYNYATNVWISDTYGAKYSLAMLAQAKPGSNYILSEINFLKAPITIFDNNNAGTRVPFTVYMVDSYVGYYPVASAQLAVGAIDSQYGFWAAGITVLSAEKYFTMYNFDIGSFPNMYISSAGFDDPSLDYNVMYIGSQSQARISFLTVYGPIATLYNTNFGTNRFQFQFSKNTPYNVQLAPGASFAFLSPGYLSQYLTYNIPYTVTEAFNQAYTFGDSNWMHADFQAHGVSPSSIQLRFTSSGGDNRDVVSTFDENQNYGEAFGNRISFTVNTNGGPSPRFLYKITSGSALSFSLLSMLLVALFSILLFTNQLHIFAKMLRVCFLFSLFALSHAVILSNSVILTSADVPQTTQAQIYSTQTGLYNGAMYRVFGTFASGNTAEYASRVIVSDNYGYSFTLARLAQAKPGSDYILSDINFLKAPIQIWDQNTGARVPFTLYIVDASTSIASNYKRSANDLLTVVNYPVASAQLAAGAIDSQYGFWAAGITVLSAEKYFTMFNFDIGSFPSLYVSSVGFDELSSDYRIMYMRSQSEARISFVTIYGPIATLYNSNIGSSRFQFQFTKNTPYSNQLSPGASFAFLSPGYLSRSDSYKLPYTISEAYDRAYTFGDSNWMYADYQAFLDNPTTLQLRFTSSGGDNRDVVSTSDEQNHGEAFGNRISLNVNTNGGRPPRFLYKITSSSALSFSFLGMLLPTKQLKMESKQQLKFFCYSPMFSRSHTTFMGALADTLIDRGHEVVLFAPLFTPSIGSHGTTRATIIEYPTCKAVKRKIDERDGKPRGARVDFWQAKGNANSRLGPFKALLVEQIKEIIDDKAIIERLRAENFDAGFCESLDFGSMVIMHLLGIRNYSITNSVATYEWGFSVTGMPFISSYTPGISTSFGERMSFTERWENLRALRATTNWMEGMYAMFDDAVKPRLPNFPGVKRFSSILSVRSRNVFISFGSITSSVNMPDAWKRTITTFIWKYERPSDFFEGDHPNNLVCVDWAPQVNLLHDPRLSLFITHAGMGSVNEGLAAGSPMIAIPIVGDQFRNAQLLKRIGSGTVYSKFDLAKTSRFENAVRTALRSTELKQRAARNALILRNRPFDMKEVFGRHMEFMARFGPLRMLDHHGRKLSTLQYYNIDLFLYPAVLALLVVTGVVFISSFLAYGCCENRSLSKRDSSQSSVQSDRYRSPRALTVVDRENINHDVMEARERKQRAEALKKVGWQTTGFSSASNVVKSFTDKSSSKGTSKGSSEGLEKRSSREVVERRSSREREEEEIKKVAESKRSKIRQLLDKTVEDKVEEKTAKSGLFSPIVGSPSGSNEKIDRVVKSSKEFSPIEASGSGSNEKMNDEPKLVKPKQDFLAKPMTSKNSPQVQAKKSNQRKNKVPVSKTGTTSNKSQRRKTKEERRKEREKKAEVRRWNAAIAKGNVFRPRKDDETIDEVQGLSGKDV</sequence>
<keyword evidence="4" id="KW-0808">Transferase</keyword>
<dbReference type="PANTHER" id="PTHR48043:SF23">
    <property type="entry name" value="UDP-GLUCURONOSYLTRANSFERASE"/>
    <property type="match status" value="1"/>
</dbReference>
<reference evidence="10" key="1">
    <citation type="journal article" date="2008" name="Nat. Genet.">
        <title>The Pristionchus pacificus genome provides a unique perspective on nematode lifestyle and parasitism.</title>
        <authorList>
            <person name="Dieterich C."/>
            <person name="Clifton S.W."/>
            <person name="Schuster L.N."/>
            <person name="Chinwalla A."/>
            <person name="Delehaunty K."/>
            <person name="Dinkelacker I."/>
            <person name="Fulton L."/>
            <person name="Fulton R."/>
            <person name="Godfrey J."/>
            <person name="Minx P."/>
            <person name="Mitreva M."/>
            <person name="Roeseler W."/>
            <person name="Tian H."/>
            <person name="Witte H."/>
            <person name="Yang S.P."/>
            <person name="Wilson R.K."/>
            <person name="Sommer R.J."/>
        </authorList>
    </citation>
    <scope>NUCLEOTIDE SEQUENCE [LARGE SCALE GENOMIC DNA]</scope>
    <source>
        <strain evidence="10">PS312</strain>
    </source>
</reference>
<dbReference type="SUPFAM" id="SSF53756">
    <property type="entry name" value="UDP-Glycosyltransferase/glycogen phosphorylase"/>
    <property type="match status" value="1"/>
</dbReference>
<keyword evidence="3" id="KW-0328">Glycosyltransferase</keyword>
<keyword evidence="8" id="KW-0472">Membrane</keyword>
<evidence type="ECO:0000256" key="4">
    <source>
        <dbReference type="ARBA" id="ARBA00022679"/>
    </source>
</evidence>
<evidence type="ECO:0000313" key="10">
    <source>
        <dbReference type="Proteomes" id="UP000005239"/>
    </source>
</evidence>
<dbReference type="CDD" id="cd03784">
    <property type="entry name" value="GT1_Gtf-like"/>
    <property type="match status" value="1"/>
</dbReference>
<feature type="region of interest" description="Disordered" evidence="7">
    <location>
        <begin position="1987"/>
        <end position="2199"/>
    </location>
</feature>
<gene>
    <name evidence="9" type="primary">WBGene00096519</name>
</gene>
<accession>A0A8R1Y6C7</accession>
<keyword evidence="10" id="KW-1185">Reference proteome</keyword>
<proteinExistence type="inferred from homology"/>
<dbReference type="GO" id="GO:0008194">
    <property type="term" value="F:UDP-glycosyltransferase activity"/>
    <property type="evidence" value="ECO:0000318"/>
    <property type="project" value="GO_Central"/>
</dbReference>
<feature type="transmembrane region" description="Helical" evidence="8">
    <location>
        <begin position="1087"/>
        <end position="1108"/>
    </location>
</feature>
<feature type="compositionally biased region" description="Basic and acidic residues" evidence="7">
    <location>
        <begin position="2152"/>
        <end position="2168"/>
    </location>
</feature>
<dbReference type="PROSITE" id="PS00375">
    <property type="entry name" value="UDPGT"/>
    <property type="match status" value="1"/>
</dbReference>
<dbReference type="EnsemblMetazoa" id="PPA06965.1">
    <property type="protein sequence ID" value="PPA06965.1"/>
    <property type="gene ID" value="WBGene00096519"/>
</dbReference>
<evidence type="ECO:0000256" key="5">
    <source>
        <dbReference type="ARBA" id="ARBA00022729"/>
    </source>
</evidence>
<dbReference type="InterPro" id="IPR050271">
    <property type="entry name" value="UDP-glycosyltransferase"/>
</dbReference>
<protein>
    <recommendedName>
        <fullName evidence="2">glucuronosyltransferase</fullName>
        <ecNumber evidence="2">2.4.1.17</ecNumber>
    </recommendedName>
</protein>
<evidence type="ECO:0000256" key="2">
    <source>
        <dbReference type="ARBA" id="ARBA00012544"/>
    </source>
</evidence>
<reference evidence="9" key="2">
    <citation type="submission" date="2022-06" db="UniProtKB">
        <authorList>
            <consortium name="EnsemblMetazoa"/>
        </authorList>
    </citation>
    <scope>IDENTIFICATION</scope>
    <source>
        <strain evidence="9">PS312</strain>
    </source>
</reference>
<dbReference type="Pfam" id="PF00201">
    <property type="entry name" value="UDPGT"/>
    <property type="match status" value="2"/>
</dbReference>
<evidence type="ECO:0000256" key="7">
    <source>
        <dbReference type="SAM" id="MobiDB-lite"/>
    </source>
</evidence>